<sequence>MSAVDEQARRLSGLADRRIVIAATGALGTAFLPSWIGWMQEVCPSTRFRVVLTPRARAFVGVSATTALTGERPLIDEWGDRHDDPVHVGLEQWAEGYLVHPASMDFLSRLSLGLCDSPLLLALQGTVRPLVVAAAAPPGFTSGPSWPLYTERMSARARTVLLPPMDGVSVAAPERVGAPPQLFPVAAAALGELLLQEAA</sequence>
<dbReference type="Gene3D" id="3.40.50.1950">
    <property type="entry name" value="Flavin prenyltransferase-like"/>
    <property type="match status" value="1"/>
</dbReference>
<dbReference type="Pfam" id="PF02441">
    <property type="entry name" value="Flavoprotein"/>
    <property type="match status" value="1"/>
</dbReference>
<evidence type="ECO:0000313" key="6">
    <source>
        <dbReference type="Proteomes" id="UP000465031"/>
    </source>
</evidence>
<dbReference type="GO" id="GO:0016491">
    <property type="term" value="F:oxidoreductase activity"/>
    <property type="evidence" value="ECO:0007669"/>
    <property type="project" value="UniProtKB-KW"/>
</dbReference>
<keyword evidence="1" id="KW-0812">Transmembrane</keyword>
<reference evidence="3 5" key="1">
    <citation type="submission" date="2015-08" db="EMBL/GenBank/DDBJ databases">
        <title>Draft Genome Sequence of Rathayibacter sp. Strain VKM Ac-2596 Isolated from Leaf Gall Induced by Plant-Parasitic Nematodes.</title>
        <authorList>
            <person name="Vasilenko O.V."/>
            <person name="Starodumova I.P."/>
            <person name="Tarlachkov S.V."/>
            <person name="Dorofeeva L.V."/>
            <person name="Evtushenko L.I."/>
        </authorList>
    </citation>
    <scope>NUCLEOTIDE SEQUENCE [LARGE SCALE GENOMIC DNA]</scope>
    <source>
        <strain evidence="3 5">VKM Ac-2596</strain>
    </source>
</reference>
<dbReference type="InterPro" id="IPR003382">
    <property type="entry name" value="Flavoprotein"/>
</dbReference>
<organism evidence="3 5">
    <name type="scientific">Rathayibacter tanaceti</name>
    <dbReference type="NCBI Taxonomy" id="1671680"/>
    <lineage>
        <taxon>Bacteria</taxon>
        <taxon>Bacillati</taxon>
        <taxon>Actinomycetota</taxon>
        <taxon>Actinomycetes</taxon>
        <taxon>Micrococcales</taxon>
        <taxon>Microbacteriaceae</taxon>
        <taxon>Rathayibacter</taxon>
    </lineage>
</organism>
<dbReference type="Proteomes" id="UP000076717">
    <property type="component" value="Unassembled WGS sequence"/>
</dbReference>
<keyword evidence="3" id="KW-0560">Oxidoreductase</keyword>
<evidence type="ECO:0000313" key="3">
    <source>
        <dbReference type="EMBL" id="KZX21354.1"/>
    </source>
</evidence>
<keyword evidence="1" id="KW-1133">Transmembrane helix</keyword>
<reference evidence="4" key="3">
    <citation type="submission" date="2019-12" db="EMBL/GenBank/DDBJ databases">
        <title>Complete and Draft Genome Sequences of New Strains and Members of Some Known Species of the Genus Rathayibacter isolated from Plants.</title>
        <authorList>
            <person name="Tarlachkov S.V."/>
            <person name="Starodumova I.P."/>
            <person name="Dorofeeva L.V."/>
            <person name="Prisyazhnaya N.V."/>
            <person name="Leyn S.A."/>
            <person name="Zlamal J.E."/>
            <person name="Elane M.L."/>
            <person name="Osterman A.L."/>
            <person name="Nadler S.A."/>
            <person name="Subbotin S.A."/>
            <person name="Evtushenko L.I."/>
        </authorList>
    </citation>
    <scope>NUCLEOTIDE SEQUENCE</scope>
    <source>
        <strain evidence="4">VKM Ac-2761</strain>
    </source>
</reference>
<proteinExistence type="predicted"/>
<dbReference type="SUPFAM" id="SSF52507">
    <property type="entry name" value="Homo-oligomeric flavin-containing Cys decarboxylases, HFCD"/>
    <property type="match status" value="1"/>
</dbReference>
<evidence type="ECO:0000259" key="2">
    <source>
        <dbReference type="Pfam" id="PF02441"/>
    </source>
</evidence>
<keyword evidence="5" id="KW-1185">Reference proteome</keyword>
<reference evidence="6" key="2">
    <citation type="submission" date="2019-12" db="EMBL/GenBank/DDBJ databases">
        <title>Complete and draft genome sequences of new strains and members of some known species of the genus Rathayibacter isolated from plants.</title>
        <authorList>
            <person name="Tarlachkov S.V."/>
            <person name="Starodumova I.P."/>
            <person name="Dorofeeva L.V."/>
            <person name="Prisyazhnaya N.V."/>
            <person name="Leyn S."/>
            <person name="Zlamal J."/>
            <person name="Elan M."/>
            <person name="Osterman A.L."/>
            <person name="Nadler S."/>
            <person name="Subbotin S.A."/>
            <person name="Evtushenko L.I."/>
        </authorList>
    </citation>
    <scope>NUCLEOTIDE SEQUENCE [LARGE SCALE GENOMIC DNA]</scope>
    <source>
        <strain evidence="6">VKM Ac-2761</strain>
    </source>
</reference>
<keyword evidence="1" id="KW-0472">Membrane</keyword>
<gene>
    <name evidence="3" type="primary">cypD</name>
    <name evidence="3" type="ORF">ACH61_01496</name>
    <name evidence="4" type="ORF">GSU10_01070</name>
</gene>
<dbReference type="OrthoDB" id="4578483at2"/>
<name>A0A166HYL9_9MICO</name>
<dbReference type="EC" id="1.3.99.-" evidence="3"/>
<dbReference type="AlphaFoldDB" id="A0A166HYL9"/>
<dbReference type="EMBL" id="LIIN01000042">
    <property type="protein sequence ID" value="KZX21354.1"/>
    <property type="molecule type" value="Genomic_DNA"/>
</dbReference>
<protein>
    <submittedName>
        <fullName evidence="3">Cypemycin decarboxylase</fullName>
        <ecNumber evidence="3">1.3.99.-</ecNumber>
    </submittedName>
    <submittedName>
        <fullName evidence="4">Phosphopantothenoylcysteine decarboxylase</fullName>
    </submittedName>
</protein>
<evidence type="ECO:0000313" key="5">
    <source>
        <dbReference type="Proteomes" id="UP000076717"/>
    </source>
</evidence>
<evidence type="ECO:0000256" key="1">
    <source>
        <dbReference type="SAM" id="Phobius"/>
    </source>
</evidence>
<dbReference type="Proteomes" id="UP000465031">
    <property type="component" value="Chromosome"/>
</dbReference>
<dbReference type="InterPro" id="IPR036551">
    <property type="entry name" value="Flavin_trans-like"/>
</dbReference>
<evidence type="ECO:0000313" key="4">
    <source>
        <dbReference type="EMBL" id="QHC54393.1"/>
    </source>
</evidence>
<dbReference type="EMBL" id="CP047186">
    <property type="protein sequence ID" value="QHC54393.1"/>
    <property type="molecule type" value="Genomic_DNA"/>
</dbReference>
<feature type="domain" description="Flavoprotein" evidence="2">
    <location>
        <begin position="18"/>
        <end position="163"/>
    </location>
</feature>
<accession>A0A166HYL9</accession>
<dbReference type="RefSeq" id="WP_068210295.1">
    <property type="nucleotide sequence ID" value="NZ_CP047186.1"/>
</dbReference>
<feature type="transmembrane region" description="Helical" evidence="1">
    <location>
        <begin position="19"/>
        <end position="38"/>
    </location>
</feature>
<dbReference type="KEGG" id="rte:GSU10_01070"/>